<evidence type="ECO:0000256" key="11">
    <source>
        <dbReference type="ARBA" id="ARBA00023273"/>
    </source>
</evidence>
<evidence type="ECO:0000256" key="3">
    <source>
        <dbReference type="ARBA" id="ARBA00004300"/>
    </source>
</evidence>
<dbReference type="InParanoid" id="A0A671G039"/>
<evidence type="ECO:0000313" key="17">
    <source>
        <dbReference type="Proteomes" id="UP000472240"/>
    </source>
</evidence>
<dbReference type="InterPro" id="IPR042541">
    <property type="entry name" value="BART_sf"/>
</dbReference>
<evidence type="ECO:0000256" key="13">
    <source>
        <dbReference type="RuleBase" id="RU367099"/>
    </source>
</evidence>
<evidence type="ECO:0000256" key="6">
    <source>
        <dbReference type="ARBA" id="ARBA00022490"/>
    </source>
</evidence>
<dbReference type="InterPro" id="IPR038849">
    <property type="entry name" value="ARL2BP"/>
</dbReference>
<dbReference type="GO" id="GO:0005634">
    <property type="term" value="C:nucleus"/>
    <property type="evidence" value="ECO:0007669"/>
    <property type="project" value="UniProtKB-SubCell"/>
</dbReference>
<evidence type="ECO:0000256" key="9">
    <source>
        <dbReference type="ARBA" id="ARBA00023212"/>
    </source>
</evidence>
<evidence type="ECO:0000256" key="4">
    <source>
        <dbReference type="ARBA" id="ARBA00009880"/>
    </source>
</evidence>
<evidence type="ECO:0000256" key="12">
    <source>
        <dbReference type="ARBA" id="ARBA00025341"/>
    </source>
</evidence>
<evidence type="ECO:0000256" key="7">
    <source>
        <dbReference type="ARBA" id="ARBA00023069"/>
    </source>
</evidence>
<dbReference type="PANTHER" id="PTHR15487:SF4">
    <property type="entry name" value="ADP-RIBOSYLATION FACTOR-LIKE PROTEIN 2-BINDING PROTEIN"/>
    <property type="match status" value="1"/>
</dbReference>
<evidence type="ECO:0000256" key="1">
    <source>
        <dbReference type="ARBA" id="ARBA00004120"/>
    </source>
</evidence>
<dbReference type="InterPro" id="IPR023379">
    <property type="entry name" value="BART_dom"/>
</dbReference>
<evidence type="ECO:0000313" key="16">
    <source>
        <dbReference type="Ensembl" id="ENSRFEP00010031296.1"/>
    </source>
</evidence>
<protein>
    <recommendedName>
        <fullName evidence="5 13">ADP-ribosylation factor-like protein 2-binding protein</fullName>
        <shortName evidence="13">ARF-like 2-binding protein</shortName>
    </recommendedName>
</protein>
<dbReference type="Gene3D" id="1.20.1520.10">
    <property type="entry name" value="ADP-ribosylation factor-like 2-binding protein, domain"/>
    <property type="match status" value="1"/>
</dbReference>
<evidence type="ECO:0000256" key="2">
    <source>
        <dbReference type="ARBA" id="ARBA00004123"/>
    </source>
</evidence>
<dbReference type="GO" id="GO:0005929">
    <property type="term" value="C:cilium"/>
    <property type="evidence" value="ECO:0007669"/>
    <property type="project" value="UniProtKB-UniRule"/>
</dbReference>
<comment type="subcellular location">
    <subcellularLocation>
        <location evidence="1 13">Cytoplasm</location>
        <location evidence="1 13">Cytoskeleton</location>
        <location evidence="1 13">Cilium basal body</location>
    </subcellularLocation>
    <subcellularLocation>
        <location evidence="3 13">Cytoplasm</location>
        <location evidence="3 13">Cytoskeleton</location>
        <location evidence="3 13">Microtubule organizing center</location>
        <location evidence="3 13">Centrosome</location>
    </subcellularLocation>
    <subcellularLocation>
        <location evidence="13">Cytoplasm</location>
    </subcellularLocation>
    <subcellularLocation>
        <location evidence="2 13">Nucleus</location>
    </subcellularLocation>
    <subcellularLocation>
        <location evidence="13">Mitochondrion intermembrane space</location>
    </subcellularLocation>
</comment>
<dbReference type="GO" id="GO:0005758">
    <property type="term" value="C:mitochondrial intermembrane space"/>
    <property type="evidence" value="ECO:0007669"/>
    <property type="project" value="UniProtKB-SubCell"/>
</dbReference>
<comment type="similarity">
    <text evidence="4 13">Belongs to the ARL2BP family.</text>
</comment>
<evidence type="ECO:0000256" key="5">
    <source>
        <dbReference type="ARBA" id="ARBA00014849"/>
    </source>
</evidence>
<dbReference type="GeneTree" id="ENSGT00390000015052"/>
<keyword evidence="8 13" id="KW-0496">Mitochondrion</keyword>
<sequence length="369" mass="40812">MDALEEESFALPFSSASDAEFDAVVGYLEDIIMDDEFQLLQRNFMDKYYQEFEDTEENKLTYTPIFNEYISLVEKYIEEQLLERIPGFNMAAFTATLQHHKDEMAGDIFDMLLTFTDFLAFKEMFLEYRATASRHVAPRLTGTLPPARDEPTSRSQRSSSGARPTSGCWFGGQKVPGRSHQLPPQVPGPDTGELASPRAHDPEYSQSWVPARHPTRSTPPRPKRLSFSYCYPSLWGEDKNGHEWPENPAAPLTTVLSPLPAPPPQEAGKSVASLPTVPLGRGVAGGGLGLDVKSWVSILPVLCDAGQAPSPLCAAQRGSSNKVRPREGRPSEESCFVDCCISNAQQCLAHRICSINMSSGANRPHFPYL</sequence>
<keyword evidence="17" id="KW-1185">Reference proteome</keyword>
<dbReference type="AlphaFoldDB" id="A0A671G039"/>
<dbReference type="GO" id="GO:0005813">
    <property type="term" value="C:centrosome"/>
    <property type="evidence" value="ECO:0007669"/>
    <property type="project" value="UniProtKB-SubCell"/>
</dbReference>
<reference evidence="16 17" key="2">
    <citation type="journal article" date="2018" name="Annu Rev Anim Biosci">
        <title>Bat Biology, Genomes, and the Bat1K Project: To Generate Chromosome-Level Genomes for All Living Bat Species.</title>
        <authorList>
            <person name="Teeling E.C."/>
            <person name="Vernes S.C."/>
            <person name="Davalos L.M."/>
            <person name="Ray D.A."/>
            <person name="Gilbert M.T.P."/>
            <person name="Myers E."/>
        </authorList>
    </citation>
    <scope>NUCLEOTIDE SEQUENCE</scope>
</reference>
<dbReference type="FunFam" id="1.20.1520.10:FF:000002">
    <property type="entry name" value="ADP-ribosylation factor-like protein 2-binding protein isoform X1"/>
    <property type="match status" value="1"/>
</dbReference>
<dbReference type="Pfam" id="PF11527">
    <property type="entry name" value="ARL2_Bind_BART"/>
    <property type="match status" value="1"/>
</dbReference>
<keyword evidence="7 13" id="KW-0969">Cilium</keyword>
<feature type="region of interest" description="Disordered" evidence="14">
    <location>
        <begin position="139"/>
        <end position="221"/>
    </location>
</feature>
<name>A0A671G039_RHIFE</name>
<dbReference type="PANTHER" id="PTHR15487">
    <property type="entry name" value="ADP-RIBOSYLATION FACTOR-LIKE PROTEIN 2-BINDING PROTEIN"/>
    <property type="match status" value="1"/>
</dbReference>
<proteinExistence type="inferred from homology"/>
<keyword evidence="10 13" id="KW-0539">Nucleus</keyword>
<reference evidence="16" key="5">
    <citation type="submission" date="2025-09" db="UniProtKB">
        <authorList>
            <consortium name="Ensembl"/>
        </authorList>
    </citation>
    <scope>IDENTIFICATION</scope>
</reference>
<dbReference type="GO" id="GO:0051457">
    <property type="term" value="P:maintenance of protein location in nucleus"/>
    <property type="evidence" value="ECO:0007669"/>
    <property type="project" value="TreeGrafter"/>
</dbReference>
<comment type="function">
    <text evidence="12 13">Together with ARL2, plays a role in the nuclear translocation, retention and transcriptional activity of STAT3. May play a role as an effector of ARL2.</text>
</comment>
<keyword evidence="6 13" id="KW-0963">Cytoplasm</keyword>
<keyword evidence="11 13" id="KW-0966">Cell projection</keyword>
<evidence type="ECO:0000259" key="15">
    <source>
        <dbReference type="Pfam" id="PF11527"/>
    </source>
</evidence>
<gene>
    <name evidence="16" type="primary">ARL2BP</name>
</gene>
<evidence type="ECO:0000256" key="8">
    <source>
        <dbReference type="ARBA" id="ARBA00023128"/>
    </source>
</evidence>
<feature type="domain" description="BART" evidence="15">
    <location>
        <begin position="20"/>
        <end position="131"/>
    </location>
</feature>
<evidence type="ECO:0000256" key="10">
    <source>
        <dbReference type="ARBA" id="ARBA00023242"/>
    </source>
</evidence>
<evidence type="ECO:0000256" key="14">
    <source>
        <dbReference type="SAM" id="MobiDB-lite"/>
    </source>
</evidence>
<organism evidence="16 17">
    <name type="scientific">Rhinolophus ferrumequinum</name>
    <name type="common">Greater horseshoe bat</name>
    <dbReference type="NCBI Taxonomy" id="59479"/>
    <lineage>
        <taxon>Eukaryota</taxon>
        <taxon>Metazoa</taxon>
        <taxon>Chordata</taxon>
        <taxon>Craniata</taxon>
        <taxon>Vertebrata</taxon>
        <taxon>Euteleostomi</taxon>
        <taxon>Mammalia</taxon>
        <taxon>Eutheria</taxon>
        <taxon>Laurasiatheria</taxon>
        <taxon>Chiroptera</taxon>
        <taxon>Yinpterochiroptera</taxon>
        <taxon>Rhinolophoidea</taxon>
        <taxon>Rhinolophidae</taxon>
        <taxon>Rhinolophinae</taxon>
        <taxon>Rhinolophus</taxon>
    </lineage>
</organism>
<keyword evidence="9 13" id="KW-0206">Cytoskeleton</keyword>
<dbReference type="Proteomes" id="UP000472240">
    <property type="component" value="Chromosome 15"/>
</dbReference>
<reference evidence="16" key="4">
    <citation type="submission" date="2025-08" db="UniProtKB">
        <authorList>
            <consortium name="Ensembl"/>
        </authorList>
    </citation>
    <scope>IDENTIFICATION</scope>
</reference>
<reference evidence="16 17" key="1">
    <citation type="journal article" date="2015" name="Annu Rev Anim Biosci">
        <title>The Genome 10K Project: a way forward.</title>
        <authorList>
            <person name="Koepfli K.P."/>
            <person name="Paten B."/>
            <person name="O'Brien S.J."/>
            <person name="Koepfli K.P."/>
            <person name="Paten B."/>
            <person name="Antunes A."/>
            <person name="Belov K."/>
            <person name="Bustamante C."/>
            <person name="Castoe T.A."/>
            <person name="Clawson H."/>
            <person name="Crawford A.J."/>
            <person name="Diekhans M."/>
            <person name="Distel D."/>
            <person name="Durbin R."/>
            <person name="Earl D."/>
            <person name="Fujita M.K."/>
            <person name="Gamble T."/>
            <person name="Georges A."/>
            <person name="Gemmell N."/>
            <person name="Gilbert M.T."/>
            <person name="Graves J.M."/>
            <person name="Green R.E."/>
            <person name="Hickey G."/>
            <person name="Jarvis E.D."/>
            <person name="Johnson W."/>
            <person name="Komissarov A."/>
            <person name="Korf I."/>
            <person name="Kuhn R."/>
            <person name="Larkin D.M."/>
            <person name="Lewin H."/>
            <person name="Lopez J.V."/>
            <person name="Ma J."/>
            <person name="Marques-Bonet T."/>
            <person name="Miller W."/>
            <person name="Murphy R."/>
            <person name="Pevzner P."/>
            <person name="Shapiro B."/>
            <person name="Steiner C."/>
            <person name="Tamazian G."/>
            <person name="Venkatesh B."/>
            <person name="Wang J."/>
            <person name="Wayne R."/>
            <person name="Wiley E."/>
            <person name="Yang H."/>
            <person name="Zhang G."/>
            <person name="Haussler D."/>
            <person name="Ryder O."/>
            <person name="O'Brien S.J."/>
        </authorList>
    </citation>
    <scope>NUCLEOTIDE SEQUENCE</scope>
</reference>
<feature type="compositionally biased region" description="Polar residues" evidence="14">
    <location>
        <begin position="153"/>
        <end position="163"/>
    </location>
</feature>
<reference evidence="17" key="3">
    <citation type="submission" date="2018-12" db="EMBL/GenBank/DDBJ databases">
        <title>G10K-VGP greater horseshoe bat female genome, primary haplotype.</title>
        <authorList>
            <person name="Teeling E."/>
            <person name="Myers G."/>
            <person name="Vernes S."/>
            <person name="Pippel M."/>
            <person name="Winkler S."/>
            <person name="Fedrigo O."/>
            <person name="Rhie A."/>
            <person name="Koren S."/>
            <person name="Phillippy A."/>
            <person name="Lewin H."/>
            <person name="Damas J."/>
            <person name="Howe K."/>
            <person name="Mountcastle J."/>
            <person name="Jarvis E.D."/>
        </authorList>
    </citation>
    <scope>NUCLEOTIDE SEQUENCE [LARGE SCALE GENOMIC DNA]</scope>
</reference>
<dbReference type="Ensembl" id="ENSRFET00010033939.1">
    <property type="protein sequence ID" value="ENSRFEP00010031296.1"/>
    <property type="gene ID" value="ENSRFEG00010020712.1"/>
</dbReference>
<accession>A0A671G039</accession>